<dbReference type="NCBIfam" id="NF033788">
    <property type="entry name" value="HTH_metalloreg"/>
    <property type="match status" value="1"/>
</dbReference>
<dbReference type="InterPro" id="IPR011991">
    <property type="entry name" value="ArsR-like_HTH"/>
</dbReference>
<dbReference type="InterPro" id="IPR036388">
    <property type="entry name" value="WH-like_DNA-bd_sf"/>
</dbReference>
<keyword evidence="3" id="KW-0804">Transcription</keyword>
<dbReference type="EMBL" id="CP042430">
    <property type="protein sequence ID" value="QEC48243.1"/>
    <property type="molecule type" value="Genomic_DNA"/>
</dbReference>
<evidence type="ECO:0000256" key="1">
    <source>
        <dbReference type="ARBA" id="ARBA00023015"/>
    </source>
</evidence>
<gene>
    <name evidence="5" type="ORF">FSW04_12155</name>
</gene>
<evidence type="ECO:0000313" key="6">
    <source>
        <dbReference type="Proteomes" id="UP000321805"/>
    </source>
</evidence>
<dbReference type="SUPFAM" id="SSF46785">
    <property type="entry name" value="Winged helix' DNA-binding domain"/>
    <property type="match status" value="1"/>
</dbReference>
<proteinExistence type="predicted"/>
<organism evidence="5 6">
    <name type="scientific">Baekduia soli</name>
    <dbReference type="NCBI Taxonomy" id="496014"/>
    <lineage>
        <taxon>Bacteria</taxon>
        <taxon>Bacillati</taxon>
        <taxon>Actinomycetota</taxon>
        <taxon>Thermoleophilia</taxon>
        <taxon>Solirubrobacterales</taxon>
        <taxon>Baekduiaceae</taxon>
        <taxon>Baekduia</taxon>
    </lineage>
</organism>
<protein>
    <submittedName>
        <fullName evidence="5">Winged helix-turn-helix transcriptional regulator</fullName>
    </submittedName>
</protein>
<dbReference type="KEGG" id="bsol:FSW04_12155"/>
<dbReference type="Gene3D" id="1.10.10.10">
    <property type="entry name" value="Winged helix-like DNA-binding domain superfamily/Winged helix DNA-binding domain"/>
    <property type="match status" value="1"/>
</dbReference>
<dbReference type="Proteomes" id="UP000321805">
    <property type="component" value="Chromosome"/>
</dbReference>
<dbReference type="AlphaFoldDB" id="A0A5B8U583"/>
<sequence>MNRDPSLLHPLPDQLIELVASRFRVLAEPMRIRLLDRLRDGDATVGELQEALGASQQNVSKHLGVLLNAGMVARAKQGTSSVYAIADPGVFELCDQVCGGLRRQVSELDAILQGGRAA</sequence>
<dbReference type="SMART" id="SM00418">
    <property type="entry name" value="HTH_ARSR"/>
    <property type="match status" value="1"/>
</dbReference>
<dbReference type="RefSeq" id="WP_146919563.1">
    <property type="nucleotide sequence ID" value="NZ_CP042430.1"/>
</dbReference>
<keyword evidence="2" id="KW-0238">DNA-binding</keyword>
<dbReference type="InterPro" id="IPR036390">
    <property type="entry name" value="WH_DNA-bd_sf"/>
</dbReference>
<name>A0A5B8U583_9ACTN</name>
<feature type="domain" description="HTH arsR-type" evidence="4">
    <location>
        <begin position="11"/>
        <end position="105"/>
    </location>
</feature>
<dbReference type="InterPro" id="IPR051011">
    <property type="entry name" value="Metal_resp_trans_reg"/>
</dbReference>
<dbReference type="CDD" id="cd00090">
    <property type="entry name" value="HTH_ARSR"/>
    <property type="match status" value="1"/>
</dbReference>
<dbReference type="InterPro" id="IPR001845">
    <property type="entry name" value="HTH_ArsR_DNA-bd_dom"/>
</dbReference>
<dbReference type="PROSITE" id="PS50987">
    <property type="entry name" value="HTH_ARSR_2"/>
    <property type="match status" value="1"/>
</dbReference>
<evidence type="ECO:0000256" key="3">
    <source>
        <dbReference type="ARBA" id="ARBA00023163"/>
    </source>
</evidence>
<reference evidence="5 6" key="1">
    <citation type="journal article" date="2018" name="J. Microbiol.">
        <title>Baekduia soli gen. nov., sp. nov., a novel bacterium isolated from the soil of Baekdu Mountain and proposal of a novel family name, Baekduiaceae fam. nov.</title>
        <authorList>
            <person name="An D.S."/>
            <person name="Siddiqi M.Z."/>
            <person name="Kim K.H."/>
            <person name="Yu H.S."/>
            <person name="Im W.T."/>
        </authorList>
    </citation>
    <scope>NUCLEOTIDE SEQUENCE [LARGE SCALE GENOMIC DNA]</scope>
    <source>
        <strain evidence="5 6">BR7-21</strain>
    </source>
</reference>
<keyword evidence="6" id="KW-1185">Reference proteome</keyword>
<dbReference type="PANTHER" id="PTHR43132:SF9">
    <property type="entry name" value="ARSR FAMILY TRANSCRIPTIONAL REGULATORY PROTEIN"/>
    <property type="match status" value="1"/>
</dbReference>
<dbReference type="OrthoDB" id="9810923at2"/>
<dbReference type="PANTHER" id="PTHR43132">
    <property type="entry name" value="ARSENICAL RESISTANCE OPERON REPRESSOR ARSR-RELATED"/>
    <property type="match status" value="1"/>
</dbReference>
<evidence type="ECO:0000256" key="2">
    <source>
        <dbReference type="ARBA" id="ARBA00023125"/>
    </source>
</evidence>
<dbReference type="Pfam" id="PF12840">
    <property type="entry name" value="HTH_20"/>
    <property type="match status" value="1"/>
</dbReference>
<dbReference type="GO" id="GO:0003677">
    <property type="term" value="F:DNA binding"/>
    <property type="evidence" value="ECO:0007669"/>
    <property type="project" value="UniProtKB-KW"/>
</dbReference>
<dbReference type="PRINTS" id="PR00778">
    <property type="entry name" value="HTHARSR"/>
</dbReference>
<accession>A0A5B8U583</accession>
<evidence type="ECO:0000259" key="4">
    <source>
        <dbReference type="PROSITE" id="PS50987"/>
    </source>
</evidence>
<evidence type="ECO:0000313" key="5">
    <source>
        <dbReference type="EMBL" id="QEC48243.1"/>
    </source>
</evidence>
<keyword evidence="1" id="KW-0805">Transcription regulation</keyword>
<dbReference type="GO" id="GO:0003700">
    <property type="term" value="F:DNA-binding transcription factor activity"/>
    <property type="evidence" value="ECO:0007669"/>
    <property type="project" value="InterPro"/>
</dbReference>